<dbReference type="EMBL" id="AP014609">
    <property type="protein sequence ID" value="BAR92302.1"/>
    <property type="molecule type" value="Genomic_DNA"/>
</dbReference>
<dbReference type="Gene3D" id="1.10.3060.10">
    <property type="entry name" value="Helical scaffold and wing domains of SecA"/>
    <property type="match status" value="1"/>
</dbReference>
<keyword evidence="5 13" id="KW-0963">Cytoplasm</keyword>
<feature type="binding site" evidence="13">
    <location>
        <position position="178"/>
    </location>
    <ligand>
        <name>ATP</name>
        <dbReference type="ChEBI" id="CHEBI:30616"/>
    </ligand>
</feature>
<gene>
    <name evidence="13 18" type="primary">secA</name>
    <name evidence="18" type="ORF">BPAY_585</name>
</gene>
<dbReference type="CDD" id="cd17928">
    <property type="entry name" value="DEXDc_SecA"/>
    <property type="match status" value="1"/>
</dbReference>
<keyword evidence="19" id="KW-1185">Reference proteome</keyword>
<feature type="region of interest" description="Disordered" evidence="14">
    <location>
        <begin position="722"/>
        <end position="741"/>
    </location>
</feature>
<dbReference type="InterPro" id="IPR011130">
    <property type="entry name" value="SecA_preprotein_X-link_dom"/>
</dbReference>
<evidence type="ECO:0000259" key="17">
    <source>
        <dbReference type="PROSITE" id="PS51196"/>
    </source>
</evidence>
<dbReference type="SUPFAM" id="SSF81886">
    <property type="entry name" value="Helical scaffold and wing domains of SecA"/>
    <property type="match status" value="1"/>
</dbReference>
<comment type="subcellular location">
    <subcellularLocation>
        <location evidence="13">Cell membrane</location>
        <topology evidence="13">Peripheral membrane protein</topology>
        <orientation evidence="13">Cytoplasmic side</orientation>
    </subcellularLocation>
    <subcellularLocation>
        <location evidence="13">Cytoplasm</location>
    </subcellularLocation>
    <subcellularLocation>
        <location evidence="1">Membrane</location>
        <topology evidence="1">Peripheral membrane protein</topology>
    </subcellularLocation>
    <text evidence="13">Distribution is 50-50.</text>
</comment>
<keyword evidence="8 13" id="KW-0067">ATP-binding</keyword>
<reference evidence="18 19" key="1">
    <citation type="journal article" date="2015" name="Microbes Environ.">
        <title>An Efficient Strategy Developed for Next-Generation Sequencing of Endosymbiont Genomes Performed Using Crude DNA Isolated from Host Tissues: A Case Study of Blattabacterium cuenoti Inhabiting the Fat Bodies of Cockroaches.</title>
        <authorList>
            <person name="Kinjo Y."/>
            <person name="Saitoh S."/>
            <person name="Tokuda G."/>
        </authorList>
    </citation>
    <scope>NUCLEOTIDE SEQUENCE [LARGE SCALE GENOMIC DNA]</scope>
    <source>
        <strain evidence="18 19">BPAY</strain>
    </source>
</reference>
<comment type="subunit">
    <text evidence="13">Monomer and homodimer. Part of the essential Sec protein translocation apparatus which comprises SecA, SecYEG and auxiliary proteins SecDF. Other proteins may also be involved.</text>
</comment>
<dbReference type="SMART" id="SM00958">
    <property type="entry name" value="SecA_PP_bind"/>
    <property type="match status" value="1"/>
</dbReference>
<dbReference type="InterPro" id="IPR036670">
    <property type="entry name" value="SecA_X-link_sf"/>
</dbReference>
<dbReference type="Proteomes" id="UP000217805">
    <property type="component" value="Chromosome"/>
</dbReference>
<dbReference type="SMART" id="SM00957">
    <property type="entry name" value="SecA_DEAD"/>
    <property type="match status" value="1"/>
</dbReference>
<dbReference type="Gene3D" id="3.40.50.300">
    <property type="entry name" value="P-loop containing nucleotide triphosphate hydrolases"/>
    <property type="match status" value="3"/>
</dbReference>
<evidence type="ECO:0000256" key="9">
    <source>
        <dbReference type="ARBA" id="ARBA00022927"/>
    </source>
</evidence>
<dbReference type="InterPro" id="IPR014018">
    <property type="entry name" value="SecA_motor_DEAD"/>
</dbReference>
<dbReference type="InterPro" id="IPR027417">
    <property type="entry name" value="P-loop_NTPase"/>
</dbReference>
<dbReference type="Gene3D" id="3.90.1440.10">
    <property type="entry name" value="SecA, preprotein cross-linking domain"/>
    <property type="match status" value="1"/>
</dbReference>
<dbReference type="EC" id="7.4.2.8" evidence="13"/>
<feature type="domain" description="Helicase ATP-binding" evidence="15">
    <location>
        <begin position="180"/>
        <end position="340"/>
    </location>
</feature>
<keyword evidence="10 13" id="KW-1278">Translocase</keyword>
<comment type="function">
    <text evidence="13">Part of the Sec protein translocase complex. Interacts with the SecYEG preprotein conducting channel. Has a central role in coupling the hydrolysis of ATP to the transfer of proteins into and across the cell membrane, serving as an ATP-driven molecular motor driving the stepwise translocation of polypeptide chains across the membrane.</text>
</comment>
<evidence type="ECO:0000313" key="18">
    <source>
        <dbReference type="EMBL" id="BAR92302.1"/>
    </source>
</evidence>
<dbReference type="InterPro" id="IPR014001">
    <property type="entry name" value="Helicase_ATP-bd"/>
</dbReference>
<dbReference type="Pfam" id="PF07516">
    <property type="entry name" value="SecA_SW"/>
    <property type="match status" value="1"/>
</dbReference>
<feature type="domain" description="Helicase C-terminal" evidence="16">
    <location>
        <begin position="607"/>
        <end position="793"/>
    </location>
</feature>
<dbReference type="PANTHER" id="PTHR30612">
    <property type="entry name" value="SECA INNER MEMBRANE COMPONENT OF SEC PROTEIN SECRETION SYSTEM"/>
    <property type="match status" value="1"/>
</dbReference>
<dbReference type="CDD" id="cd18803">
    <property type="entry name" value="SF2_C_secA"/>
    <property type="match status" value="1"/>
</dbReference>
<dbReference type="SUPFAM" id="SSF81767">
    <property type="entry name" value="Pre-protein crosslinking domain of SecA"/>
    <property type="match status" value="1"/>
</dbReference>
<sequence length="1098" mass="128065">MSFIRKVLNKLLVNKNDRDLKGIRKFLVEIKKEEKKIFLLSDDELRNKTQDFKNLIQKSTRKFYEKEKRLLSKIQEKFCSINVLEKIYSSIENIKEECYKIEQKILIDILPPAFAIIKETAKRLKEKKQLIVTSTSFDEELSKTKSYVHLNGNQAIWKNEWNAYGKSIIWDMVHYDVQLMGGVVLHQGKIAEMATGEGKTFVATLSAYLNALSGRGVHIVTVNNYLSRRDTSWMSPLMEFHGLKVDCIDNYSSSDVYMRKKAYQADITYGTNNEFGFDYLRDNMACSKEELVQRELNYAIIDEIDSVLIDEARTPLIISGPVDPKKDNKEEFELFKEKVKTLVNQQNVIVKNFLHEAKNLIKNGDKKLGGFKLFQAHRGLPKKKSLIKFLSEDNVRLILQKTESQYLQDYGREIYKVDKDLYFVIDEKNNTVELTDKGIEFLSKNVKDIGFFVLPDVNLELTEVEKQNFSKEKETKEKEELLKNFSLKSQRIHTINQLLKAFTLFEKDVDYVVLGGKVKIVDEQTGRIMEGRRYSDGLHQAIEAKENVQIESSSQTLATITLQNYFRMYRKISGMTGTAETESGEFWHIYKLDVVVIPTHKKIQRKDFQDFVFKTQREKYNAVIEKIIFLSKNEKRPVLVGTTSVEISEFLSRALNFMKIPHNVLNAKLHEKEAEIIAKAGFPSSVTIATNMAGRGTDIKLSKEVIKNGGLSVLGTERHDSRRVDNQLRGRSGRQGDPGSSQFYVSLEDNLIRLFIDSERLSKLMDRFGHKEGDIIQHPLLTRSIEKAQKKIEENNFSIRKRLLDYDDVINQQREFIYKKRKNALCGNELSLDISNMVYILLDIMMNINQSINDFKNFEYEFIQTFGIKFPIQEDEFLSYKERDCVNKLHDIIINCYEKKKKKMIDHDIKPIISNSNMVNKNHEFYQIRVVLTDGYQNIVSVSDLKKFHDTKGKSLLSIFEKKTILCFMDEKWKEHLREMDGLRYSVQNAVFEQKDPLIVYKQNAFNLFQERVYDINKRIISFLLKSTILIGDILCFPKNKNHFTNNFVMKEKNGKKLGRNNRINIRHLITGETKNIKFKHIDSFLEKGEWVIEDDTF</sequence>
<protein>
    <recommendedName>
        <fullName evidence="13">Protein translocase subunit SecA</fullName>
        <ecNumber evidence="13">7.4.2.8</ecNumber>
    </recommendedName>
</protein>
<name>A0ABM7EZ49_9FLAO</name>
<dbReference type="PROSITE" id="PS01312">
    <property type="entry name" value="SECA"/>
    <property type="match status" value="1"/>
</dbReference>
<keyword evidence="9 13" id="KW-0653">Protein transport</keyword>
<evidence type="ECO:0000256" key="13">
    <source>
        <dbReference type="HAMAP-Rule" id="MF_01382"/>
    </source>
</evidence>
<dbReference type="Pfam" id="PF07517">
    <property type="entry name" value="SecA_DEAD"/>
    <property type="match status" value="1"/>
</dbReference>
<dbReference type="PANTHER" id="PTHR30612:SF0">
    <property type="entry name" value="CHLOROPLAST PROTEIN-TRANSPORTING ATPASE"/>
    <property type="match status" value="1"/>
</dbReference>
<dbReference type="PROSITE" id="PS51196">
    <property type="entry name" value="SECA_MOTOR_DEAD"/>
    <property type="match status" value="1"/>
</dbReference>
<evidence type="ECO:0000256" key="3">
    <source>
        <dbReference type="ARBA" id="ARBA00022448"/>
    </source>
</evidence>
<dbReference type="SUPFAM" id="SSF52540">
    <property type="entry name" value="P-loop containing nucleoside triphosphate hydrolases"/>
    <property type="match status" value="2"/>
</dbReference>
<dbReference type="InterPro" id="IPR011115">
    <property type="entry name" value="SecA_DEAD"/>
</dbReference>
<evidence type="ECO:0000259" key="16">
    <source>
        <dbReference type="PROSITE" id="PS51194"/>
    </source>
</evidence>
<feature type="binding site" evidence="13">
    <location>
        <position position="698"/>
    </location>
    <ligand>
        <name>ATP</name>
        <dbReference type="ChEBI" id="CHEBI:30616"/>
    </ligand>
</feature>
<evidence type="ECO:0000259" key="15">
    <source>
        <dbReference type="PROSITE" id="PS51192"/>
    </source>
</evidence>
<comment type="catalytic activity">
    <reaction evidence="13">
        <text>ATP + H2O + cellular proteinSide 1 = ADP + phosphate + cellular proteinSide 2.</text>
        <dbReference type="EC" id="7.4.2.8"/>
    </reaction>
</comment>
<dbReference type="RefSeq" id="WP_096378494.1">
    <property type="nucleotide sequence ID" value="NZ_AP014609.1"/>
</dbReference>
<dbReference type="InterPro" id="IPR011116">
    <property type="entry name" value="SecA_Wing/Scaffold"/>
</dbReference>
<feature type="binding site" evidence="13">
    <location>
        <begin position="196"/>
        <end position="200"/>
    </location>
    <ligand>
        <name>ATP</name>
        <dbReference type="ChEBI" id="CHEBI:30616"/>
    </ligand>
</feature>
<dbReference type="InterPro" id="IPR000185">
    <property type="entry name" value="SecA"/>
</dbReference>
<keyword evidence="4 13" id="KW-1003">Cell membrane</keyword>
<dbReference type="InterPro" id="IPR001650">
    <property type="entry name" value="Helicase_C-like"/>
</dbReference>
<keyword evidence="6" id="KW-0997">Cell inner membrane</keyword>
<evidence type="ECO:0000256" key="4">
    <source>
        <dbReference type="ARBA" id="ARBA00022475"/>
    </source>
</evidence>
<dbReference type="InterPro" id="IPR020937">
    <property type="entry name" value="SecA_CS"/>
</dbReference>
<evidence type="ECO:0000256" key="5">
    <source>
        <dbReference type="ARBA" id="ARBA00022490"/>
    </source>
</evidence>
<evidence type="ECO:0000256" key="2">
    <source>
        <dbReference type="ARBA" id="ARBA00007650"/>
    </source>
</evidence>
<dbReference type="HAMAP" id="MF_01382">
    <property type="entry name" value="SecA"/>
    <property type="match status" value="1"/>
</dbReference>
<keyword evidence="3 13" id="KW-0813">Transport</keyword>
<dbReference type="PROSITE" id="PS51192">
    <property type="entry name" value="HELICASE_ATP_BIND_1"/>
    <property type="match status" value="1"/>
</dbReference>
<evidence type="ECO:0000256" key="7">
    <source>
        <dbReference type="ARBA" id="ARBA00022741"/>
    </source>
</evidence>
<evidence type="ECO:0000313" key="19">
    <source>
        <dbReference type="Proteomes" id="UP000217805"/>
    </source>
</evidence>
<evidence type="ECO:0000256" key="10">
    <source>
        <dbReference type="ARBA" id="ARBA00022967"/>
    </source>
</evidence>
<dbReference type="Pfam" id="PF21090">
    <property type="entry name" value="P-loop_SecA"/>
    <property type="match status" value="1"/>
</dbReference>
<evidence type="ECO:0000256" key="8">
    <source>
        <dbReference type="ARBA" id="ARBA00022840"/>
    </source>
</evidence>
<evidence type="ECO:0000256" key="12">
    <source>
        <dbReference type="ARBA" id="ARBA00023136"/>
    </source>
</evidence>
<keyword evidence="12 13" id="KW-0472">Membrane</keyword>
<evidence type="ECO:0000256" key="14">
    <source>
        <dbReference type="SAM" id="MobiDB-lite"/>
    </source>
</evidence>
<dbReference type="InterPro" id="IPR036266">
    <property type="entry name" value="SecA_Wing/Scaffold_sf"/>
</dbReference>
<dbReference type="PRINTS" id="PR00906">
    <property type="entry name" value="SECA"/>
</dbReference>
<keyword evidence="7 13" id="KW-0547">Nucleotide-binding</keyword>
<comment type="similarity">
    <text evidence="2 13">Belongs to the SecA family.</text>
</comment>
<dbReference type="NCBIfam" id="NF009536">
    <property type="entry name" value="PRK12901.1"/>
    <property type="match status" value="1"/>
</dbReference>
<accession>A0ABM7EZ49</accession>
<keyword evidence="11 13" id="KW-0811">Translocation</keyword>
<dbReference type="PROSITE" id="PS51194">
    <property type="entry name" value="HELICASE_CTER"/>
    <property type="match status" value="1"/>
</dbReference>
<feature type="domain" description="SecA family profile" evidence="17">
    <location>
        <begin position="5"/>
        <end position="777"/>
    </location>
</feature>
<evidence type="ECO:0000256" key="6">
    <source>
        <dbReference type="ARBA" id="ARBA00022519"/>
    </source>
</evidence>
<proteinExistence type="inferred from homology"/>
<evidence type="ECO:0000256" key="11">
    <source>
        <dbReference type="ARBA" id="ARBA00023010"/>
    </source>
</evidence>
<evidence type="ECO:0000256" key="1">
    <source>
        <dbReference type="ARBA" id="ARBA00004170"/>
    </source>
</evidence>
<dbReference type="Pfam" id="PF01043">
    <property type="entry name" value="SecA_PP_bind"/>
    <property type="match status" value="1"/>
</dbReference>
<organism evidence="18 19">
    <name type="scientific">Blattabacterium cuenoti BPAY</name>
    <dbReference type="NCBI Taxonomy" id="1457031"/>
    <lineage>
        <taxon>Bacteria</taxon>
        <taxon>Pseudomonadati</taxon>
        <taxon>Bacteroidota</taxon>
        <taxon>Flavobacteriia</taxon>
        <taxon>Flavobacteriales</taxon>
        <taxon>Blattabacteriaceae</taxon>
        <taxon>Blattabacterium</taxon>
    </lineage>
</organism>
<dbReference type="InterPro" id="IPR044722">
    <property type="entry name" value="SecA_SF2_C"/>
</dbReference>